<dbReference type="EMBL" id="AJFE02012962">
    <property type="status" value="NOT_ANNOTATED_CDS"/>
    <property type="molecule type" value="Genomic_DNA"/>
</dbReference>
<dbReference type="Ensembl" id="ENSPPAT00000014724.1">
    <property type="protein sequence ID" value="ENSPPAP00000003180.1"/>
    <property type="gene ID" value="ENSPPAG00000013474.1"/>
</dbReference>
<dbReference type="Proteomes" id="UP000240080">
    <property type="component" value="Chromosome 11"/>
</dbReference>
<sequence>MDPVCGPPTPGGWVILGPQGWSECRWGCRDGLGLGPALVGTLKGVVAPLAPFLLFAYPPGSAWALCIPPGVCLGQCSGTDLGWALTSAEPQCHLPTPPKPSWVGRRSPEACVWRGSCPRVAFPSLCSRGAPTPAGRQGCRGPLTAVPALPR</sequence>
<dbReference type="OMA" id="SAEPQCH"/>
<proteinExistence type="predicted"/>
<keyword evidence="2" id="KW-1185">Reference proteome</keyword>
<protein>
    <submittedName>
        <fullName evidence="1">Uncharacterized protein</fullName>
    </submittedName>
</protein>
<accession>A0A2R8ZKC6</accession>
<reference evidence="1" key="3">
    <citation type="submission" date="2025-09" db="UniProtKB">
        <authorList>
            <consortium name="Ensembl"/>
        </authorList>
    </citation>
    <scope>IDENTIFICATION</scope>
</reference>
<organism evidence="1 2">
    <name type="scientific">Pan paniscus</name>
    <name type="common">Pygmy chimpanzee</name>
    <name type="synonym">Bonobo</name>
    <dbReference type="NCBI Taxonomy" id="9597"/>
    <lineage>
        <taxon>Eukaryota</taxon>
        <taxon>Metazoa</taxon>
        <taxon>Chordata</taxon>
        <taxon>Craniata</taxon>
        <taxon>Vertebrata</taxon>
        <taxon>Euteleostomi</taxon>
        <taxon>Mammalia</taxon>
        <taxon>Eutheria</taxon>
        <taxon>Euarchontoglires</taxon>
        <taxon>Primates</taxon>
        <taxon>Haplorrhini</taxon>
        <taxon>Catarrhini</taxon>
        <taxon>Hominidae</taxon>
        <taxon>Pan</taxon>
    </lineage>
</organism>
<dbReference type="AlphaFoldDB" id="A0A2R8ZKC6"/>
<evidence type="ECO:0000313" key="2">
    <source>
        <dbReference type="Proteomes" id="UP000240080"/>
    </source>
</evidence>
<name>A0A2R8ZKC6_PANPA</name>
<reference evidence="1 2" key="1">
    <citation type="journal article" date="2012" name="Nature">
        <title>The bonobo genome compared with the chimpanzee and human genomes.</title>
        <authorList>
            <person name="Prufer K."/>
            <person name="Munch K."/>
            <person name="Hellmann I."/>
            <person name="Akagi K."/>
            <person name="Miller J.R."/>
            <person name="Walenz B."/>
            <person name="Koren S."/>
            <person name="Sutton G."/>
            <person name="Kodira C."/>
            <person name="Winer R."/>
            <person name="Knight J.R."/>
            <person name="Mullikin J.C."/>
            <person name="Meader S.J."/>
            <person name="Ponting C.P."/>
            <person name="Lunter G."/>
            <person name="Higashino S."/>
            <person name="Hobolth A."/>
            <person name="Dutheil J."/>
            <person name="Karakoc E."/>
            <person name="Alkan C."/>
            <person name="Sajjadian S."/>
            <person name="Catacchio C.R."/>
            <person name="Ventura M."/>
            <person name="Marques-Bonet T."/>
            <person name="Eichler E.E."/>
            <person name="Andre C."/>
            <person name="Atencia R."/>
            <person name="Mugisha L."/>
            <person name="Junhold J."/>
            <person name="Patterson N."/>
            <person name="Siebauer M."/>
            <person name="Good J.M."/>
            <person name="Fischer A."/>
            <person name="Ptak S.E."/>
            <person name="Lachmann M."/>
            <person name="Symer D.E."/>
            <person name="Mailund T."/>
            <person name="Schierup M.H."/>
            <person name="Andres A.M."/>
            <person name="Kelso J."/>
            <person name="Paabo S."/>
        </authorList>
    </citation>
    <scope>NUCLEOTIDE SEQUENCE [LARGE SCALE GENOMIC DNA]</scope>
</reference>
<reference evidence="1" key="2">
    <citation type="submission" date="2025-08" db="UniProtKB">
        <authorList>
            <consortium name="Ensembl"/>
        </authorList>
    </citation>
    <scope>IDENTIFICATION</scope>
</reference>
<evidence type="ECO:0000313" key="1">
    <source>
        <dbReference type="Ensembl" id="ENSPPAP00000003180.1"/>
    </source>
</evidence>
<dbReference type="Bgee" id="ENSPPAG00000013474">
    <property type="expression patterns" value="Expressed in cerebellum and 4 other cell types or tissues"/>
</dbReference>
<dbReference type="GeneTree" id="ENSGT00910000147986"/>